<accession>A0ABR2H8F6</accession>
<dbReference type="Pfam" id="PF08487">
    <property type="entry name" value="VIT"/>
    <property type="match status" value="1"/>
</dbReference>
<dbReference type="PANTHER" id="PTHR45737:SF6">
    <property type="entry name" value="VON WILLEBRAND FACTOR A DOMAIN-CONTAINING PROTEIN 5A"/>
    <property type="match status" value="1"/>
</dbReference>
<dbReference type="PANTHER" id="PTHR45737">
    <property type="entry name" value="VON WILLEBRAND FACTOR A DOMAIN-CONTAINING PROTEIN 5A"/>
    <property type="match status" value="1"/>
</dbReference>
<dbReference type="Pfam" id="PF13768">
    <property type="entry name" value="VWA_3"/>
    <property type="match status" value="1"/>
</dbReference>
<comment type="caution">
    <text evidence="2">The sequence shown here is derived from an EMBL/GenBank/DDBJ whole genome shotgun (WGS) entry which is preliminary data.</text>
</comment>
<protein>
    <submittedName>
        <fullName evidence="2">von Willebrand factor A domain-containing protein 5A</fullName>
    </submittedName>
</protein>
<dbReference type="Proteomes" id="UP001470230">
    <property type="component" value="Unassembled WGS sequence"/>
</dbReference>
<name>A0ABR2H8F6_9EUKA</name>
<feature type="domain" description="VIT" evidence="1">
    <location>
        <begin position="8"/>
        <end position="136"/>
    </location>
</feature>
<dbReference type="InterPro" id="IPR013694">
    <property type="entry name" value="VIT"/>
</dbReference>
<proteinExistence type="predicted"/>
<organism evidence="2 3">
    <name type="scientific">Tritrichomonas musculus</name>
    <dbReference type="NCBI Taxonomy" id="1915356"/>
    <lineage>
        <taxon>Eukaryota</taxon>
        <taxon>Metamonada</taxon>
        <taxon>Parabasalia</taxon>
        <taxon>Tritrichomonadida</taxon>
        <taxon>Tritrichomonadidae</taxon>
        <taxon>Tritrichomonas</taxon>
    </lineage>
</organism>
<evidence type="ECO:0000259" key="1">
    <source>
        <dbReference type="PROSITE" id="PS51468"/>
    </source>
</evidence>
<dbReference type="InterPro" id="IPR002035">
    <property type="entry name" value="VWF_A"/>
</dbReference>
<dbReference type="EMBL" id="JAPFFF010000038">
    <property type="protein sequence ID" value="KAK8842500.1"/>
    <property type="molecule type" value="Genomic_DNA"/>
</dbReference>
<gene>
    <name evidence="2" type="ORF">M9Y10_026091</name>
</gene>
<sequence length="717" mass="81002">MDLSRKTINGCFIRKNDSLVEMESISLDIIGKQIGLLFNFQIKQIFSHSEVKSAEVHYFFPNDLKTCLNGLSFYVNNKPICPHLISKQCKRIKDQKNVNKKKFTIFSTKKENGITQIALGNVPPNRNCEVYLSITMSAQLTKENSFFLKFPFDIYTPKGSSGSSISNSPNFSFKLQNFDTPQISKIWSNFKSGVFNGADKSYTIMNTKAMSQKSLILNFETVQPIQSCIINEYNSFCAISLVPNLPITNDRNKEFVFLVDCSGSMKDMSIKRASECLEVFIRSLPPNCFFNVIRFGSTYTKLFPDSLQYDEKTAQLGIQCAAKLEADLKGTNIFTPLSDLFHCKCSHGQRQVFILTDGEVPNTEQVIDLVMKNANENRCFSVGIGRGCDAALVESVANFTGGKCDFVQEGDMITEKVIPLLQSSISPPLSSLEIEVPGLEKGSYEIAPINNINNKGAGFIYLIANRPNAMQNIKDNGVFIRGKYGSETINLHVSNIINFDANQAFFDRMTNSHLFYFTLLQQYEYLSEISNEDMLKCTFWSTTGMVLSKYTCYAVISMSRFTNRVVGRSQVAPSESKNDIEFTIQKNPNQKKKSSNSAVETNRLSEIQHKTRNGFDYMSLIRLQNIIGYWENLNEINSIIGIEINDIPEIKIDDLKLHKRCIATIIAVSALHIKSPESKDVWCMIEEKAINWLKSVLHGIDINYIISKVEKMIKDSQ</sequence>
<dbReference type="Gene3D" id="3.40.50.410">
    <property type="entry name" value="von Willebrand factor, type A domain"/>
    <property type="match status" value="1"/>
</dbReference>
<dbReference type="SMART" id="SM00327">
    <property type="entry name" value="VWA"/>
    <property type="match status" value="1"/>
</dbReference>
<evidence type="ECO:0000313" key="3">
    <source>
        <dbReference type="Proteomes" id="UP001470230"/>
    </source>
</evidence>
<dbReference type="PROSITE" id="PS51468">
    <property type="entry name" value="VIT"/>
    <property type="match status" value="1"/>
</dbReference>
<keyword evidence="3" id="KW-1185">Reference proteome</keyword>
<reference evidence="2 3" key="1">
    <citation type="submission" date="2024-04" db="EMBL/GenBank/DDBJ databases">
        <title>Tritrichomonas musculus Genome.</title>
        <authorList>
            <person name="Alves-Ferreira E."/>
            <person name="Grigg M."/>
            <person name="Lorenzi H."/>
            <person name="Galac M."/>
        </authorList>
    </citation>
    <scope>NUCLEOTIDE SEQUENCE [LARGE SCALE GENOMIC DNA]</scope>
    <source>
        <strain evidence="2 3">EAF2021</strain>
    </source>
</reference>
<dbReference type="SUPFAM" id="SSF53300">
    <property type="entry name" value="vWA-like"/>
    <property type="match status" value="1"/>
</dbReference>
<evidence type="ECO:0000313" key="2">
    <source>
        <dbReference type="EMBL" id="KAK8842500.1"/>
    </source>
</evidence>
<dbReference type="InterPro" id="IPR036465">
    <property type="entry name" value="vWFA_dom_sf"/>
</dbReference>